<protein>
    <submittedName>
        <fullName evidence="10">Dihydrolipoyl dehydrogenase family protein</fullName>
        <ecNumber evidence="10">1.-.-.-</ecNumber>
    </submittedName>
</protein>
<evidence type="ECO:0000256" key="7">
    <source>
        <dbReference type="ARBA" id="ARBA00023157"/>
    </source>
</evidence>
<gene>
    <name evidence="10" type="ORF">ACFPYN_16225</name>
</gene>
<dbReference type="GO" id="GO:0016491">
    <property type="term" value="F:oxidoreductase activity"/>
    <property type="evidence" value="ECO:0007669"/>
    <property type="project" value="UniProtKB-KW"/>
</dbReference>
<dbReference type="Pfam" id="PF07992">
    <property type="entry name" value="Pyr_redox_2"/>
    <property type="match status" value="1"/>
</dbReference>
<evidence type="ECO:0000313" key="10">
    <source>
        <dbReference type="EMBL" id="MFC6040974.1"/>
    </source>
</evidence>
<keyword evidence="3" id="KW-0285">Flavoprotein</keyword>
<keyword evidence="5" id="KW-0521">NADP</keyword>
<comment type="similarity">
    <text evidence="2">Belongs to the class-I pyridine nucleotide-disulfide oxidoreductase family.</text>
</comment>
<dbReference type="SUPFAM" id="SSF51905">
    <property type="entry name" value="FAD/NAD(P)-binding domain"/>
    <property type="match status" value="1"/>
</dbReference>
<comment type="cofactor">
    <cofactor evidence="1">
        <name>FAD</name>
        <dbReference type="ChEBI" id="CHEBI:57692"/>
    </cofactor>
</comment>
<evidence type="ECO:0000256" key="1">
    <source>
        <dbReference type="ARBA" id="ARBA00001974"/>
    </source>
</evidence>
<dbReference type="Gene3D" id="3.30.390.30">
    <property type="match status" value="1"/>
</dbReference>
<dbReference type="SUPFAM" id="SSF55424">
    <property type="entry name" value="FAD/NAD-linked reductases, dimerisation (C-terminal) domain"/>
    <property type="match status" value="1"/>
</dbReference>
<evidence type="ECO:0000256" key="8">
    <source>
        <dbReference type="ARBA" id="ARBA00023284"/>
    </source>
</evidence>
<dbReference type="PIRSF" id="PIRSF000350">
    <property type="entry name" value="Mercury_reductase_MerA"/>
    <property type="match status" value="1"/>
</dbReference>
<dbReference type="InterPro" id="IPR001100">
    <property type="entry name" value="Pyr_nuc-diS_OxRdtase"/>
</dbReference>
<dbReference type="Gene3D" id="3.50.50.60">
    <property type="entry name" value="FAD/NAD(P)-binding domain"/>
    <property type="match status" value="2"/>
</dbReference>
<dbReference type="PRINTS" id="PR00368">
    <property type="entry name" value="FADPNR"/>
</dbReference>
<dbReference type="Proteomes" id="UP001596170">
    <property type="component" value="Unassembled WGS sequence"/>
</dbReference>
<sequence>MKEHKVVVIGGGSGGLYTAAGLARLHVDVALVNITEKLGGDCLHSGCVPSKSLIYASTQGMTWEQTTEHIRKVIAEIQVHDSVERFEGLGVSVYIGHAKFVSPYEIEVNGQRIRAKKFVIATGSKPRELPIEGIETIGYLTNESLFHLKEQPKSLGIIGAGPIALELGQAMSKLGTNVHIINRDKEILGQFDRSIRTTAASYFDKEMTFYHQAQVERVEAQGNQKLLIFNDGKQLLVDEIMVAAGRVANIGSLRLENAGVAMKEGFIKVTDTHQTTKAHIYAIGDVIDTYAHTHAAGLEARAVIEHIIFPKKKKDLYFDFSAIIYTSPEVYQLFGNENEVVETLQVTSKDIDRYKTENMEDVIIRIGIDKKGNIINAQAVGPHISDLMQLVAYTKRMKKSISTWSSMTVPYPTHAQILQQIANTYMSRTLEKPIVQNLIKTYISIRGLGK</sequence>
<dbReference type="PRINTS" id="PR00411">
    <property type="entry name" value="PNDRDTASEI"/>
</dbReference>
<evidence type="ECO:0000256" key="4">
    <source>
        <dbReference type="ARBA" id="ARBA00022827"/>
    </source>
</evidence>
<keyword evidence="11" id="KW-1185">Reference proteome</keyword>
<evidence type="ECO:0000256" key="3">
    <source>
        <dbReference type="ARBA" id="ARBA00022630"/>
    </source>
</evidence>
<dbReference type="EC" id="1.-.-.-" evidence="10"/>
<organism evidence="10 11">
    <name type="scientific">Paenisporosarcina macmurdoensis</name>
    <dbReference type="NCBI Taxonomy" id="212659"/>
    <lineage>
        <taxon>Bacteria</taxon>
        <taxon>Bacillati</taxon>
        <taxon>Bacillota</taxon>
        <taxon>Bacilli</taxon>
        <taxon>Bacillales</taxon>
        <taxon>Caryophanaceae</taxon>
        <taxon>Paenisporosarcina</taxon>
    </lineage>
</organism>
<name>A0ABW1LBW7_9BACL</name>
<dbReference type="InterPro" id="IPR012999">
    <property type="entry name" value="Pyr_OxRdtase_I_AS"/>
</dbReference>
<proteinExistence type="inferred from homology"/>
<evidence type="ECO:0000313" key="11">
    <source>
        <dbReference type="Proteomes" id="UP001596170"/>
    </source>
</evidence>
<dbReference type="InterPro" id="IPR036188">
    <property type="entry name" value="FAD/NAD-bd_sf"/>
</dbReference>
<keyword evidence="7" id="KW-1015">Disulfide bond</keyword>
<evidence type="ECO:0000259" key="9">
    <source>
        <dbReference type="Pfam" id="PF07992"/>
    </source>
</evidence>
<evidence type="ECO:0000256" key="5">
    <source>
        <dbReference type="ARBA" id="ARBA00022857"/>
    </source>
</evidence>
<dbReference type="EMBL" id="JBHSRI010000025">
    <property type="protein sequence ID" value="MFC6040974.1"/>
    <property type="molecule type" value="Genomic_DNA"/>
</dbReference>
<reference evidence="11" key="1">
    <citation type="journal article" date="2019" name="Int. J. Syst. Evol. Microbiol.">
        <title>The Global Catalogue of Microorganisms (GCM) 10K type strain sequencing project: providing services to taxonomists for standard genome sequencing and annotation.</title>
        <authorList>
            <consortium name="The Broad Institute Genomics Platform"/>
            <consortium name="The Broad Institute Genome Sequencing Center for Infectious Disease"/>
            <person name="Wu L."/>
            <person name="Ma J."/>
        </authorList>
    </citation>
    <scope>NUCLEOTIDE SEQUENCE [LARGE SCALE GENOMIC DNA]</scope>
    <source>
        <strain evidence="11">CCUG 54527</strain>
    </source>
</reference>
<keyword evidence="8" id="KW-0676">Redox-active center</keyword>
<keyword evidence="6 10" id="KW-0560">Oxidoreductase</keyword>
<accession>A0ABW1LBW7</accession>
<keyword evidence="4" id="KW-0274">FAD</keyword>
<evidence type="ECO:0000256" key="2">
    <source>
        <dbReference type="ARBA" id="ARBA00007532"/>
    </source>
</evidence>
<dbReference type="PANTHER" id="PTHR43014:SF2">
    <property type="entry name" value="MERCURIC REDUCTASE"/>
    <property type="match status" value="1"/>
</dbReference>
<dbReference type="PANTHER" id="PTHR43014">
    <property type="entry name" value="MERCURIC REDUCTASE"/>
    <property type="match status" value="1"/>
</dbReference>
<comment type="caution">
    <text evidence="10">The sequence shown here is derived from an EMBL/GenBank/DDBJ whole genome shotgun (WGS) entry which is preliminary data.</text>
</comment>
<evidence type="ECO:0000256" key="6">
    <source>
        <dbReference type="ARBA" id="ARBA00023002"/>
    </source>
</evidence>
<dbReference type="InterPro" id="IPR023753">
    <property type="entry name" value="FAD/NAD-binding_dom"/>
</dbReference>
<feature type="domain" description="FAD/NAD(P)-binding" evidence="9">
    <location>
        <begin position="5"/>
        <end position="298"/>
    </location>
</feature>
<dbReference type="RefSeq" id="WP_377735601.1">
    <property type="nucleotide sequence ID" value="NZ_JBHSRI010000025.1"/>
</dbReference>
<dbReference type="InterPro" id="IPR016156">
    <property type="entry name" value="FAD/NAD-linked_Rdtase_dimer_sf"/>
</dbReference>
<dbReference type="PROSITE" id="PS00076">
    <property type="entry name" value="PYRIDINE_REDOX_1"/>
    <property type="match status" value="1"/>
</dbReference>